<gene>
    <name evidence="10" type="ORF">TCAL_00641</name>
</gene>
<keyword evidence="7" id="KW-1015">Disulfide bond</keyword>
<evidence type="ECO:0000256" key="2">
    <source>
        <dbReference type="ARBA" id="ARBA00022475"/>
    </source>
</evidence>
<evidence type="ECO:0000313" key="11">
    <source>
        <dbReference type="Proteomes" id="UP000318571"/>
    </source>
</evidence>
<feature type="domain" description="Fibronectin type-III" evidence="9">
    <location>
        <begin position="499"/>
        <end position="597"/>
    </location>
</feature>
<feature type="transmembrane region" description="Helical" evidence="8">
    <location>
        <begin position="105"/>
        <end position="125"/>
    </location>
</feature>
<evidence type="ECO:0000256" key="6">
    <source>
        <dbReference type="ARBA" id="ARBA00023136"/>
    </source>
</evidence>
<evidence type="ECO:0000256" key="4">
    <source>
        <dbReference type="ARBA" id="ARBA00022737"/>
    </source>
</evidence>
<keyword evidence="3 8" id="KW-0812">Transmembrane</keyword>
<name>A0A553PBZ6_TIGCA</name>
<dbReference type="AlphaFoldDB" id="A0A553PBZ6"/>
<dbReference type="InterPro" id="IPR036116">
    <property type="entry name" value="FN3_sf"/>
</dbReference>
<dbReference type="PROSITE" id="PS50853">
    <property type="entry name" value="FN3"/>
    <property type="match status" value="1"/>
</dbReference>
<dbReference type="SUPFAM" id="SSF49265">
    <property type="entry name" value="Fibronectin type III"/>
    <property type="match status" value="2"/>
</dbReference>
<evidence type="ECO:0000256" key="1">
    <source>
        <dbReference type="ARBA" id="ARBA00004236"/>
    </source>
</evidence>
<keyword evidence="4" id="KW-0677">Repeat</keyword>
<dbReference type="SMART" id="SM00060">
    <property type="entry name" value="FN3"/>
    <property type="match status" value="3"/>
</dbReference>
<dbReference type="Gene3D" id="2.60.40.10">
    <property type="entry name" value="Immunoglobulins"/>
    <property type="match status" value="1"/>
</dbReference>
<evidence type="ECO:0000256" key="8">
    <source>
        <dbReference type="SAM" id="Phobius"/>
    </source>
</evidence>
<dbReference type="InterPro" id="IPR050991">
    <property type="entry name" value="ECM_Regulatory_Proteins"/>
</dbReference>
<dbReference type="CDD" id="cd00063">
    <property type="entry name" value="FN3"/>
    <property type="match status" value="1"/>
</dbReference>
<dbReference type="EMBL" id="VCGU01000005">
    <property type="protein sequence ID" value="TRY75203.1"/>
    <property type="molecule type" value="Genomic_DNA"/>
</dbReference>
<comment type="subcellular location">
    <subcellularLocation>
        <location evidence="1">Cell membrane</location>
    </subcellularLocation>
</comment>
<sequence>MDIESIANSWLAEPPWIKVFKHTFDVLEDYVSYTLVSVGAISLSVRLLTTLGTGDLMCILIGVEYGNISVKDLGPYASGGTLGILSYAQTEKACIHQVFSPFMEYLPYILLLETLFLIVVEKFTFKIPRIAQKVERFYANIVEHALFGHDPDVAEDMTDPKTSTEAISRRRQRNEICVSLKRSSIIHHVYLGKNFMKVWVVAFYLAINISYTIVGIVDKAKCAVDVSPFPGVVAKAGRMHFQCRGKKMDFFILALWTQTFLLFLHMIMSLGAMIWCWQFRSVSNLLRTIERSRKEWEPSLVSKHDGEDFLFLFDLLAHSSGIESTLRVLTHSDETFYEICRPNMDPSKHIQLEEDKVKIMWKPADIERWLMSGTKHTRTQKSIDIDSYEVTIFPAETVNNTQNVSARGTRRKPTYSVWFFDLVGGRTELSSAKSRKITVDPNLADYDMSNQRRIENLSFKLTEYTILGLDPGDKYSVELGTKTGNVATRQTITDFVITRPTPVTGLMVYEVKNDSCVVQWLPLEGHPCLKGYMVQVKTHDGKEFKNVAVPKLAKSFHVMGMAASSDYDVSVTALCVYKTKKTQGDPSTVTLTTMAETVKNVRMETATPNSIVVKWDPPLGAMNPQTSKYKLKIFSEALEFSFNAELAGDKMQYNFSKLPDPAGSGHTYTVEIITSILTPREHEVASDPSVSTFSTIPHKPTNFKIGSRHHEILFTKSITPNVSGYKIKWRTSEEGSKIEESVIPPGEEDEQHFKLQSLEEGMVYKVNIFALVTLKDEHVLESKELHSKVEINSNQELVIHTEDQPPQV</sequence>
<dbReference type="InterPro" id="IPR021040">
    <property type="entry name" value="LRRC8_Pannexin-like"/>
</dbReference>
<dbReference type="Pfam" id="PF12534">
    <property type="entry name" value="Pannexin_like"/>
    <property type="match status" value="1"/>
</dbReference>
<dbReference type="GO" id="GO:0005886">
    <property type="term" value="C:plasma membrane"/>
    <property type="evidence" value="ECO:0007669"/>
    <property type="project" value="UniProtKB-SubCell"/>
</dbReference>
<dbReference type="STRING" id="6832.A0A553PBZ6"/>
<protein>
    <recommendedName>
        <fullName evidence="9">Fibronectin type-III domain-containing protein</fullName>
    </recommendedName>
</protein>
<evidence type="ECO:0000256" key="3">
    <source>
        <dbReference type="ARBA" id="ARBA00022692"/>
    </source>
</evidence>
<organism evidence="10 11">
    <name type="scientific">Tigriopus californicus</name>
    <name type="common">Marine copepod</name>
    <dbReference type="NCBI Taxonomy" id="6832"/>
    <lineage>
        <taxon>Eukaryota</taxon>
        <taxon>Metazoa</taxon>
        <taxon>Ecdysozoa</taxon>
        <taxon>Arthropoda</taxon>
        <taxon>Crustacea</taxon>
        <taxon>Multicrustacea</taxon>
        <taxon>Hexanauplia</taxon>
        <taxon>Copepoda</taxon>
        <taxon>Harpacticoida</taxon>
        <taxon>Harpacticidae</taxon>
        <taxon>Tigriopus</taxon>
    </lineage>
</organism>
<evidence type="ECO:0000259" key="9">
    <source>
        <dbReference type="PROSITE" id="PS50853"/>
    </source>
</evidence>
<accession>A0A553PBZ6</accession>
<dbReference type="InterPro" id="IPR013783">
    <property type="entry name" value="Ig-like_fold"/>
</dbReference>
<evidence type="ECO:0000313" key="10">
    <source>
        <dbReference type="EMBL" id="TRY75203.1"/>
    </source>
</evidence>
<evidence type="ECO:0000256" key="5">
    <source>
        <dbReference type="ARBA" id="ARBA00022989"/>
    </source>
</evidence>
<evidence type="ECO:0000256" key="7">
    <source>
        <dbReference type="ARBA" id="ARBA00023157"/>
    </source>
</evidence>
<dbReference type="Pfam" id="PF00041">
    <property type="entry name" value="fn3"/>
    <property type="match status" value="1"/>
</dbReference>
<feature type="transmembrane region" description="Helical" evidence="8">
    <location>
        <begin position="250"/>
        <end position="275"/>
    </location>
</feature>
<dbReference type="PANTHER" id="PTHR46708:SF2">
    <property type="entry name" value="FIBRONECTIN TYPE-III DOMAIN-CONTAINING PROTEIN"/>
    <property type="match status" value="1"/>
</dbReference>
<dbReference type="InterPro" id="IPR003961">
    <property type="entry name" value="FN3_dom"/>
</dbReference>
<proteinExistence type="predicted"/>
<dbReference type="Proteomes" id="UP000318571">
    <property type="component" value="Chromosome 2"/>
</dbReference>
<keyword evidence="5 8" id="KW-1133">Transmembrane helix</keyword>
<comment type="caution">
    <text evidence="10">The sequence shown here is derived from an EMBL/GenBank/DDBJ whole genome shotgun (WGS) entry which is preliminary data.</text>
</comment>
<keyword evidence="6 8" id="KW-0472">Membrane</keyword>
<reference evidence="10 11" key="1">
    <citation type="journal article" date="2018" name="Nat. Ecol. Evol.">
        <title>Genomic signatures of mitonuclear coevolution across populations of Tigriopus californicus.</title>
        <authorList>
            <person name="Barreto F.S."/>
            <person name="Watson E.T."/>
            <person name="Lima T.G."/>
            <person name="Willett C.S."/>
            <person name="Edmands S."/>
            <person name="Li W."/>
            <person name="Burton R.S."/>
        </authorList>
    </citation>
    <scope>NUCLEOTIDE SEQUENCE [LARGE SCALE GENOMIC DNA]</scope>
    <source>
        <strain evidence="10 11">San Diego</strain>
    </source>
</reference>
<keyword evidence="2" id="KW-1003">Cell membrane</keyword>
<dbReference type="PANTHER" id="PTHR46708">
    <property type="entry name" value="TENASCIN"/>
    <property type="match status" value="1"/>
</dbReference>
<keyword evidence="11" id="KW-1185">Reference proteome</keyword>